<name>A0A401UTG9_9CLOT</name>
<proteinExistence type="predicted"/>
<evidence type="ECO:0000256" key="1">
    <source>
        <dbReference type="SAM" id="Phobius"/>
    </source>
</evidence>
<feature type="transmembrane region" description="Helical" evidence="1">
    <location>
        <begin position="48"/>
        <end position="66"/>
    </location>
</feature>
<accession>A0A401UTG9</accession>
<comment type="caution">
    <text evidence="2">The sequence shown here is derived from an EMBL/GenBank/DDBJ whole genome shotgun (WGS) entry which is preliminary data.</text>
</comment>
<feature type="transmembrane region" description="Helical" evidence="1">
    <location>
        <begin position="7"/>
        <end position="28"/>
    </location>
</feature>
<dbReference type="OrthoDB" id="2074929at2"/>
<dbReference type="EMBL" id="BHYK01000042">
    <property type="protein sequence ID" value="GCD12806.1"/>
    <property type="molecule type" value="Genomic_DNA"/>
</dbReference>
<reference evidence="2 3" key="1">
    <citation type="submission" date="2018-11" db="EMBL/GenBank/DDBJ databases">
        <title>Genome sequencing and assembly of Clostridium tagluense strain A121.</title>
        <authorList>
            <person name="Murakami T."/>
            <person name="Segawa T."/>
            <person name="Shcherbakova V.A."/>
            <person name="Mori H."/>
            <person name="Yoshimura Y."/>
        </authorList>
    </citation>
    <scope>NUCLEOTIDE SEQUENCE [LARGE SCALE GENOMIC DNA]</scope>
    <source>
        <strain evidence="2 3">A121</strain>
    </source>
</reference>
<keyword evidence="3" id="KW-1185">Reference proteome</keyword>
<keyword evidence="1" id="KW-0812">Transmembrane</keyword>
<dbReference type="AlphaFoldDB" id="A0A401UTG9"/>
<organism evidence="2 3">
    <name type="scientific">Clostridium tagluense</name>
    <dbReference type="NCBI Taxonomy" id="360422"/>
    <lineage>
        <taxon>Bacteria</taxon>
        <taxon>Bacillati</taxon>
        <taxon>Bacillota</taxon>
        <taxon>Clostridia</taxon>
        <taxon>Eubacteriales</taxon>
        <taxon>Clostridiaceae</taxon>
        <taxon>Clostridium</taxon>
    </lineage>
</organism>
<dbReference type="RefSeq" id="WP_125005784.1">
    <property type="nucleotide sequence ID" value="NZ_BHYK01000042.1"/>
</dbReference>
<evidence type="ECO:0000313" key="2">
    <source>
        <dbReference type="EMBL" id="GCD12806.1"/>
    </source>
</evidence>
<feature type="transmembrane region" description="Helical" evidence="1">
    <location>
        <begin position="73"/>
        <end position="92"/>
    </location>
</feature>
<feature type="transmembrane region" description="Helical" evidence="1">
    <location>
        <begin position="98"/>
        <end position="117"/>
    </location>
</feature>
<dbReference type="Proteomes" id="UP000287872">
    <property type="component" value="Unassembled WGS sequence"/>
</dbReference>
<evidence type="ECO:0000313" key="3">
    <source>
        <dbReference type="Proteomes" id="UP000287872"/>
    </source>
</evidence>
<keyword evidence="1" id="KW-1133">Transmembrane helix</keyword>
<keyword evidence="1" id="KW-0472">Membrane</keyword>
<sequence length="127" mass="14712">MSEKRPILITYVGDLNFLSAFLLIISLFPKFTERFGIYSIPTPTFLDGIIKVLMVMILLIISYGFLRLKRWGFWLMITYDVFFLILPIIFLLKHNGQSIYAQGLIPSALGLIITLPTKRYFTQKIES</sequence>
<protein>
    <submittedName>
        <fullName evidence="2">Uncharacterized protein</fullName>
    </submittedName>
</protein>
<gene>
    <name evidence="2" type="ORF">Ctaglu_44290</name>
</gene>